<reference evidence="2" key="1">
    <citation type="submission" date="2022-07" db="EMBL/GenBank/DDBJ databases">
        <title>Complete genome sequence of Salinispirillum sp. LH10-3-1 capable of multiple carbohydrate inversion isolated from a soda lake.</title>
        <authorList>
            <person name="Liu J."/>
            <person name="Zhai Y."/>
            <person name="Zhang H."/>
            <person name="Yang H."/>
            <person name="Qu J."/>
            <person name="Li J."/>
        </authorList>
    </citation>
    <scope>NUCLEOTIDE SEQUENCE</scope>
    <source>
        <strain evidence="2">LH 10-3-1</strain>
    </source>
</reference>
<proteinExistence type="predicted"/>
<accession>A0AB38YFF5</accession>
<dbReference type="AlphaFoldDB" id="A0AB38YFF5"/>
<dbReference type="EMBL" id="CP101717">
    <property type="protein sequence ID" value="WLD58102.1"/>
    <property type="molecule type" value="Genomic_DNA"/>
</dbReference>
<evidence type="ECO:0000313" key="2">
    <source>
        <dbReference type="EMBL" id="WLD58102.1"/>
    </source>
</evidence>
<evidence type="ECO:0000256" key="1">
    <source>
        <dbReference type="SAM" id="SignalP"/>
    </source>
</evidence>
<feature type="signal peptide" evidence="1">
    <location>
        <begin position="1"/>
        <end position="22"/>
    </location>
</feature>
<protein>
    <recommendedName>
        <fullName evidence="3">Outer membrane protein beta-barrel domain-containing protein</fullName>
    </recommendedName>
</protein>
<keyword evidence="1" id="KW-0732">Signal</keyword>
<organism evidence="2">
    <name type="scientific">Salinispirillum sp. LH 10-3-1</name>
    <dbReference type="NCBI Taxonomy" id="2952525"/>
    <lineage>
        <taxon>Bacteria</taxon>
        <taxon>Pseudomonadati</taxon>
        <taxon>Pseudomonadota</taxon>
        <taxon>Gammaproteobacteria</taxon>
        <taxon>Oceanospirillales</taxon>
        <taxon>Saccharospirillaceae</taxon>
        <taxon>Salinispirillum</taxon>
    </lineage>
</organism>
<feature type="chain" id="PRO_5044277545" description="Outer membrane protein beta-barrel domain-containing protein" evidence="1">
    <location>
        <begin position="23"/>
        <end position="179"/>
    </location>
</feature>
<name>A0AB38YFF5_9GAMM</name>
<dbReference type="RefSeq" id="WP_304995388.1">
    <property type="nucleotide sequence ID" value="NZ_CP101717.1"/>
</dbReference>
<sequence>MNAKCKLLTPLVLLLTTAHASAAEINIYPASFFWGYGGNAMMPITPHWQLGARLTQHHFDHGPPFTSYLGNWTVDTFGARVEYQWEGSRESSPYGTMEAYRVQERLSRTNVGEVCLGYVERWGLALKGGYALYFDRLVMRAGWGYRYLTEGERSDNQCTALHTSDSHGLVLEWMVGVHL</sequence>
<gene>
    <name evidence="2" type="ORF">NFC81_15515</name>
</gene>
<evidence type="ECO:0008006" key="3">
    <source>
        <dbReference type="Google" id="ProtNLM"/>
    </source>
</evidence>